<gene>
    <name evidence="2" type="ORF">J2X05_000358</name>
</gene>
<sequence length="97" mass="10703">MTACHSELLQLKNLGMASVNILRAIGINTHADLKRTGAVEAYRRIRARDINVSKVMLYALQGALMDVHWNDIPPDLKAQLVSEAEMPEQGNFSQATA</sequence>
<dbReference type="RefSeq" id="WP_310067883.1">
    <property type="nucleotide sequence ID" value="NZ_JAVDVX010000001.1"/>
</dbReference>
<dbReference type="Pfam" id="PF04994">
    <property type="entry name" value="TfoX_C"/>
    <property type="match status" value="1"/>
</dbReference>
<reference evidence="2 3" key="1">
    <citation type="submission" date="2023-07" db="EMBL/GenBank/DDBJ databases">
        <title>Sorghum-associated microbial communities from plants grown in Nebraska, USA.</title>
        <authorList>
            <person name="Schachtman D."/>
        </authorList>
    </citation>
    <scope>NUCLEOTIDE SEQUENCE [LARGE SCALE GENOMIC DNA]</scope>
    <source>
        <strain evidence="2 3">BE190</strain>
    </source>
</reference>
<evidence type="ECO:0000313" key="3">
    <source>
        <dbReference type="Proteomes" id="UP001253595"/>
    </source>
</evidence>
<dbReference type="InterPro" id="IPR047525">
    <property type="entry name" value="TfoX-like"/>
</dbReference>
<dbReference type="Proteomes" id="UP001253595">
    <property type="component" value="Unassembled WGS sequence"/>
</dbReference>
<dbReference type="Gene3D" id="1.10.150.20">
    <property type="entry name" value="5' to 3' exonuclease, C-terminal subdomain"/>
    <property type="match status" value="1"/>
</dbReference>
<keyword evidence="3" id="KW-1185">Reference proteome</keyword>
<dbReference type="PANTHER" id="PTHR36121">
    <property type="entry name" value="PROTEIN SXY"/>
    <property type="match status" value="1"/>
</dbReference>
<dbReference type="EMBL" id="JAVDVX010000001">
    <property type="protein sequence ID" value="MDR7088355.1"/>
    <property type="molecule type" value="Genomic_DNA"/>
</dbReference>
<proteinExistence type="predicted"/>
<feature type="domain" description="TfoX C-terminal" evidence="1">
    <location>
        <begin position="6"/>
        <end position="83"/>
    </location>
</feature>
<protein>
    <submittedName>
        <fullName evidence="2">DNA transformation protein</fullName>
    </submittedName>
</protein>
<dbReference type="InterPro" id="IPR007077">
    <property type="entry name" value="TfoX_C"/>
</dbReference>
<accession>A0ABU1UT85</accession>
<name>A0ABU1UT85_9GAMM</name>
<evidence type="ECO:0000259" key="1">
    <source>
        <dbReference type="Pfam" id="PF04994"/>
    </source>
</evidence>
<organism evidence="2 3">
    <name type="scientific">Cellvibrio fibrivorans</name>
    <dbReference type="NCBI Taxonomy" id="126350"/>
    <lineage>
        <taxon>Bacteria</taxon>
        <taxon>Pseudomonadati</taxon>
        <taxon>Pseudomonadota</taxon>
        <taxon>Gammaproteobacteria</taxon>
        <taxon>Cellvibrionales</taxon>
        <taxon>Cellvibrionaceae</taxon>
        <taxon>Cellvibrio</taxon>
    </lineage>
</organism>
<evidence type="ECO:0000313" key="2">
    <source>
        <dbReference type="EMBL" id="MDR7088355.1"/>
    </source>
</evidence>
<dbReference type="PANTHER" id="PTHR36121:SF1">
    <property type="entry name" value="PROTEIN SXY"/>
    <property type="match status" value="1"/>
</dbReference>
<comment type="caution">
    <text evidence="2">The sequence shown here is derived from an EMBL/GenBank/DDBJ whole genome shotgun (WGS) entry which is preliminary data.</text>
</comment>